<evidence type="ECO:0000259" key="1">
    <source>
        <dbReference type="Pfam" id="PF05347"/>
    </source>
</evidence>
<dbReference type="Proteomes" id="UP000612055">
    <property type="component" value="Unassembled WGS sequence"/>
</dbReference>
<evidence type="ECO:0000313" key="2">
    <source>
        <dbReference type="EMBL" id="KAG2500716.1"/>
    </source>
</evidence>
<evidence type="ECO:0000313" key="3">
    <source>
        <dbReference type="Proteomes" id="UP000612055"/>
    </source>
</evidence>
<dbReference type="EMBL" id="JAEHOE010000003">
    <property type="protein sequence ID" value="KAG2500716.1"/>
    <property type="molecule type" value="Genomic_DNA"/>
</dbReference>
<comment type="caution">
    <text evidence="2">The sequence shown here is derived from an EMBL/GenBank/DDBJ whole genome shotgun (WGS) entry which is preliminary data.</text>
</comment>
<dbReference type="AlphaFoldDB" id="A0A835YDR1"/>
<dbReference type="Pfam" id="PF05347">
    <property type="entry name" value="Complex1_LYR"/>
    <property type="match status" value="1"/>
</dbReference>
<sequence>MSAGSPGSTLTLYRHILKAAKFFPSKKRDSIIREIKSEFRANKDLADPTRLSQCLTLAQRGLADLRSYLPEARGDAGGGGDIQISLRGATTE</sequence>
<reference evidence="2" key="1">
    <citation type="journal article" date="2020" name="bioRxiv">
        <title>Comparative genomics of Chlamydomonas.</title>
        <authorList>
            <person name="Craig R.J."/>
            <person name="Hasan A.R."/>
            <person name="Ness R.W."/>
            <person name="Keightley P.D."/>
        </authorList>
    </citation>
    <scope>NUCLEOTIDE SEQUENCE</scope>
    <source>
        <strain evidence="2">CCAP 11/70</strain>
    </source>
</reference>
<gene>
    <name evidence="2" type="ORF">HYH03_001481</name>
</gene>
<protein>
    <recommendedName>
        <fullName evidence="1">Complex 1 LYR protein domain-containing protein</fullName>
    </recommendedName>
</protein>
<dbReference type="CDD" id="cd20251">
    <property type="entry name" value="Complex1_LYR_SF"/>
    <property type="match status" value="1"/>
</dbReference>
<dbReference type="InterPro" id="IPR008011">
    <property type="entry name" value="Complex1_LYR_dom"/>
</dbReference>
<name>A0A835YDR1_9CHLO</name>
<organism evidence="2 3">
    <name type="scientific">Edaphochlamys debaryana</name>
    <dbReference type="NCBI Taxonomy" id="47281"/>
    <lineage>
        <taxon>Eukaryota</taxon>
        <taxon>Viridiplantae</taxon>
        <taxon>Chlorophyta</taxon>
        <taxon>core chlorophytes</taxon>
        <taxon>Chlorophyceae</taxon>
        <taxon>CS clade</taxon>
        <taxon>Chlamydomonadales</taxon>
        <taxon>Chlamydomonadales incertae sedis</taxon>
        <taxon>Edaphochlamys</taxon>
    </lineage>
</organism>
<keyword evidence="3" id="KW-1185">Reference proteome</keyword>
<proteinExistence type="predicted"/>
<dbReference type="OrthoDB" id="275715at2759"/>
<feature type="domain" description="Complex 1 LYR protein" evidence="1">
    <location>
        <begin position="9"/>
        <end position="62"/>
    </location>
</feature>
<accession>A0A835YDR1</accession>